<dbReference type="EMBL" id="BAAAEW010000013">
    <property type="protein sequence ID" value="GAA0750888.1"/>
    <property type="molecule type" value="Genomic_DNA"/>
</dbReference>
<dbReference type="Proteomes" id="UP001500279">
    <property type="component" value="Unassembled WGS sequence"/>
</dbReference>
<gene>
    <name evidence="1" type="ORF">GCM10009107_23120</name>
</gene>
<reference evidence="1 2" key="1">
    <citation type="journal article" date="2019" name="Int. J. Syst. Evol. Microbiol.">
        <title>The Global Catalogue of Microorganisms (GCM) 10K type strain sequencing project: providing services to taxonomists for standard genome sequencing and annotation.</title>
        <authorList>
            <consortium name="The Broad Institute Genomics Platform"/>
            <consortium name="The Broad Institute Genome Sequencing Center for Infectious Disease"/>
            <person name="Wu L."/>
            <person name="Ma J."/>
        </authorList>
    </citation>
    <scope>NUCLEOTIDE SEQUENCE [LARGE SCALE GENOMIC DNA]</scope>
    <source>
        <strain evidence="1 2">JCM 15503</strain>
    </source>
</reference>
<name>A0ABN1K033_9BURK</name>
<dbReference type="RefSeq" id="WP_141287784.1">
    <property type="nucleotide sequence ID" value="NZ_BAAAEW010000013.1"/>
</dbReference>
<proteinExistence type="predicted"/>
<organism evidence="1 2">
    <name type="scientific">Ideonella azotifigens</name>
    <dbReference type="NCBI Taxonomy" id="513160"/>
    <lineage>
        <taxon>Bacteria</taxon>
        <taxon>Pseudomonadati</taxon>
        <taxon>Pseudomonadota</taxon>
        <taxon>Betaproteobacteria</taxon>
        <taxon>Burkholderiales</taxon>
        <taxon>Sphaerotilaceae</taxon>
        <taxon>Ideonella</taxon>
    </lineage>
</organism>
<keyword evidence="2" id="KW-1185">Reference proteome</keyword>
<evidence type="ECO:0000313" key="2">
    <source>
        <dbReference type="Proteomes" id="UP001500279"/>
    </source>
</evidence>
<sequence>MAQPATHLFGTDLALRDVAGAADFTFQGVVGGSGDLALAIGNDNIVQALTMRLRVRVGELAPLGWADYGSRLHELIGEPDLARTRLKAQVFARDAVQADPRVEQVLSVDIVRIPGERQVLRLALLVQLFQASQPLNLVHDLALETT</sequence>
<dbReference type="SUPFAM" id="SSF160719">
    <property type="entry name" value="gpW/gp25-like"/>
    <property type="match status" value="1"/>
</dbReference>
<protein>
    <submittedName>
        <fullName evidence="1">Uncharacterized protein</fullName>
    </submittedName>
</protein>
<dbReference type="Gene3D" id="3.10.450.40">
    <property type="match status" value="1"/>
</dbReference>
<accession>A0ABN1K033</accession>
<evidence type="ECO:0000313" key="1">
    <source>
        <dbReference type="EMBL" id="GAA0750888.1"/>
    </source>
</evidence>
<comment type="caution">
    <text evidence="1">The sequence shown here is derived from an EMBL/GenBank/DDBJ whole genome shotgun (WGS) entry which is preliminary data.</text>
</comment>